<evidence type="ECO:0000313" key="2">
    <source>
        <dbReference type="Proteomes" id="UP000590412"/>
    </source>
</evidence>
<gene>
    <name evidence="1" type="ORF">FOB60_004279</name>
</gene>
<dbReference type="EMBL" id="JABWAB010000006">
    <property type="protein sequence ID" value="KAF6048896.1"/>
    <property type="molecule type" value="Genomic_DNA"/>
</dbReference>
<protein>
    <submittedName>
        <fullName evidence="1">Uncharacterized protein</fullName>
    </submittedName>
</protein>
<proteinExistence type="predicted"/>
<comment type="caution">
    <text evidence="1">The sequence shown here is derived from an EMBL/GenBank/DDBJ whole genome shotgun (WGS) entry which is preliminary data.</text>
</comment>
<dbReference type="AlphaFoldDB" id="A0A8X7NJC0"/>
<dbReference type="Proteomes" id="UP000590412">
    <property type="component" value="Unassembled WGS sequence"/>
</dbReference>
<organism evidence="1 2">
    <name type="scientific">Candida parapsilosis</name>
    <name type="common">Yeast</name>
    <dbReference type="NCBI Taxonomy" id="5480"/>
    <lineage>
        <taxon>Eukaryota</taxon>
        <taxon>Fungi</taxon>
        <taxon>Dikarya</taxon>
        <taxon>Ascomycota</taxon>
        <taxon>Saccharomycotina</taxon>
        <taxon>Pichiomycetes</taxon>
        <taxon>Debaryomycetaceae</taxon>
        <taxon>Candida/Lodderomyces clade</taxon>
        <taxon>Candida</taxon>
    </lineage>
</organism>
<accession>A0A8X7NJC0</accession>
<sequence>MRSLSAFAANMLQTQQIQNSSSSQLQPMDQFKTSPQEHSSLKSYLSQCFLSYTCSPSRGRASPSTPKFKSSTSKEMLIENNAMSSKIYIFRQIRSELIRSKIPILVTTLETSDICLSLDVDQEFNGELYELIYMRWNPSNESTFRATINWETNEVPSISYVLHKDCMVGINATTHTIFLDSSEYKITSKESLISGTPIPHFDGLAPFPEIRRSIGIDEFLVPIIDNPTNGVSS</sequence>
<name>A0A8X7NJC0_CANPA</name>
<evidence type="ECO:0000313" key="1">
    <source>
        <dbReference type="EMBL" id="KAF6048896.1"/>
    </source>
</evidence>
<reference evidence="1" key="1">
    <citation type="submission" date="2020-03" db="EMBL/GenBank/DDBJ databases">
        <title>FDA dAtabase for Regulatory Grade micrObial Sequences (FDA-ARGOS): Supporting development and validation of Infectious Disease Dx tests.</title>
        <authorList>
            <person name="Campos J."/>
            <person name="Goldberg B."/>
            <person name="Tallon L."/>
            <person name="Sadzewicz L."/>
            <person name="Vavikolanu K."/>
            <person name="Mehta A."/>
            <person name="Aluvathingal J."/>
            <person name="Nadendla S."/>
            <person name="Nandy P."/>
            <person name="Geyer C."/>
            <person name="Yan Y."/>
            <person name="Sichtig H."/>
        </authorList>
    </citation>
    <scope>NUCLEOTIDE SEQUENCE [LARGE SCALE GENOMIC DNA]</scope>
    <source>
        <strain evidence="1">FDAARGOS_652</strain>
    </source>
</reference>